<sequence>MLLYCGKSCNNEFSYDQIKFRHHRWPYLDSLLQSAIIILHQHERREEDDTELYCGLKGVRLENIKEIKAGFFISHVSTSDDIEVAEMYRSDQGCILHFHPSMRRAFYIKSCDVSWISPFKHEREILFSRSHVGCTVSDSELKEFCVWNAKVENEDEHTQMILLTWAIYDQYMQRVMQISTMWNHKIDLNLIYVLFDSFDTSDVNMITKVLREFEEWKLKDNNKEKYKERKNEFVNNRCCNHDVNLLCVFLFENKILQTLTDIELATLDTAHCGLPFVDNDKKIIFCENKIIVKSCFSCYQSFLIIEFVLECSNKKKLCIIKTDLEDDRNILERLPHLTHSKKKTKAVKFYCCCKNDATPKHE</sequence>
<evidence type="ECO:0000313" key="2">
    <source>
        <dbReference type="EMBL" id="ETN98796.1"/>
    </source>
</evidence>
<keyword evidence="3" id="KW-1185">Reference proteome</keyword>
<reference evidence="2 3" key="1">
    <citation type="journal article" date="2013" name="Curr. Biol.">
        <title>The Genome of the Foraminiferan Reticulomyxa filosa.</title>
        <authorList>
            <person name="Glockner G."/>
            <person name="Hulsmann N."/>
            <person name="Schleicher M."/>
            <person name="Noegel A.A."/>
            <person name="Eichinger L."/>
            <person name="Gallinger C."/>
            <person name="Pawlowski J."/>
            <person name="Sierra R."/>
            <person name="Euteneuer U."/>
            <person name="Pillet L."/>
            <person name="Moustafa A."/>
            <person name="Platzer M."/>
            <person name="Groth M."/>
            <person name="Szafranski K."/>
            <person name="Schliwa M."/>
        </authorList>
    </citation>
    <scope>NUCLEOTIDE SEQUENCE [LARGE SCALE GENOMIC DNA]</scope>
</reference>
<gene>
    <name evidence="2" type="ORF">RFI_38691</name>
</gene>
<name>X6LCE5_RETFI</name>
<evidence type="ECO:0000259" key="1">
    <source>
        <dbReference type="PROSITE" id="PS51701"/>
    </source>
</evidence>
<dbReference type="EMBL" id="ASPP01045779">
    <property type="protein sequence ID" value="ETN98796.1"/>
    <property type="molecule type" value="Genomic_DNA"/>
</dbReference>
<evidence type="ECO:0000313" key="3">
    <source>
        <dbReference type="Proteomes" id="UP000023152"/>
    </source>
</evidence>
<accession>X6LCE5</accession>
<protein>
    <recommendedName>
        <fullName evidence="1">6-Cys domain-containing protein</fullName>
    </recommendedName>
</protein>
<dbReference type="PROSITE" id="PS51701">
    <property type="entry name" value="6_CYS"/>
    <property type="match status" value="1"/>
</dbReference>
<dbReference type="OrthoDB" id="9990006at2759"/>
<feature type="domain" description="6-Cys" evidence="1">
    <location>
        <begin position="243"/>
        <end position="362"/>
    </location>
</feature>
<dbReference type="InterPro" id="IPR010884">
    <property type="entry name" value="6_CYS_dom"/>
</dbReference>
<proteinExistence type="predicted"/>
<organism evidence="2 3">
    <name type="scientific">Reticulomyxa filosa</name>
    <dbReference type="NCBI Taxonomy" id="46433"/>
    <lineage>
        <taxon>Eukaryota</taxon>
        <taxon>Sar</taxon>
        <taxon>Rhizaria</taxon>
        <taxon>Retaria</taxon>
        <taxon>Foraminifera</taxon>
        <taxon>Monothalamids</taxon>
        <taxon>Reticulomyxidae</taxon>
        <taxon>Reticulomyxa</taxon>
    </lineage>
</organism>
<dbReference type="Proteomes" id="UP000023152">
    <property type="component" value="Unassembled WGS sequence"/>
</dbReference>
<comment type="caution">
    <text evidence="2">The sequence shown here is derived from an EMBL/GenBank/DDBJ whole genome shotgun (WGS) entry which is preliminary data.</text>
</comment>
<dbReference type="AlphaFoldDB" id="X6LCE5"/>